<organism evidence="3 4">
    <name type="scientific">Herbaspirillum huttiense subsp. lycopersici</name>
    <dbReference type="NCBI Taxonomy" id="3074428"/>
    <lineage>
        <taxon>Bacteria</taxon>
        <taxon>Pseudomonadati</taxon>
        <taxon>Pseudomonadota</taxon>
        <taxon>Betaproteobacteria</taxon>
        <taxon>Burkholderiales</taxon>
        <taxon>Oxalobacteraceae</taxon>
        <taxon>Herbaspirillum</taxon>
    </lineage>
</organism>
<evidence type="ECO:0000256" key="1">
    <source>
        <dbReference type="SAM" id="MobiDB-lite"/>
    </source>
</evidence>
<dbReference type="SUPFAM" id="SSF110849">
    <property type="entry name" value="ParB/Sulfiredoxin"/>
    <property type="match status" value="1"/>
</dbReference>
<evidence type="ECO:0000259" key="2">
    <source>
        <dbReference type="SMART" id="SM00470"/>
    </source>
</evidence>
<keyword evidence="4" id="KW-1185">Reference proteome</keyword>
<sequence length="217" mass="23423">MTEQPRYTEADPADLKPNPWNTNVVPPENEAKIDASLKRFGMFKPILVRTLPDGALQILGGEHRKDSAIRLGMKSVPVFNLGVISDERAQEIGLVDNGRYGHDDAVKLAVLLDGLGGAAELEEFMPFSAEDMESIFSATVAIDDLELPADTGGATPSPLKEAVAKTHTIMRFKVPVGDVEVISEKIEKVMKRQGFTEEDSLANAGNALVHLLTAGES</sequence>
<dbReference type="Pfam" id="PF02195">
    <property type="entry name" value="ParB_N"/>
    <property type="match status" value="1"/>
</dbReference>
<feature type="region of interest" description="Disordered" evidence="1">
    <location>
        <begin position="1"/>
        <end position="27"/>
    </location>
</feature>
<dbReference type="SMART" id="SM00470">
    <property type="entry name" value="ParB"/>
    <property type="match status" value="1"/>
</dbReference>
<feature type="domain" description="ParB-like N-terminal" evidence="2">
    <location>
        <begin position="8"/>
        <end position="98"/>
    </location>
</feature>
<dbReference type="EMBL" id="JAVLSJ010000001">
    <property type="protein sequence ID" value="MDR9847037.1"/>
    <property type="molecule type" value="Genomic_DNA"/>
</dbReference>
<evidence type="ECO:0000313" key="4">
    <source>
        <dbReference type="Proteomes" id="UP001246576"/>
    </source>
</evidence>
<protein>
    <submittedName>
        <fullName evidence="3">ParB/RepB/Spo0J family partition protein</fullName>
    </submittedName>
</protein>
<dbReference type="InterPro" id="IPR003115">
    <property type="entry name" value="ParB_N"/>
</dbReference>
<dbReference type="Gene3D" id="3.90.1530.10">
    <property type="entry name" value="Conserved hypothetical protein from pyrococcus furiosus pfu- 392566-001, ParB domain"/>
    <property type="match status" value="1"/>
</dbReference>
<name>A0ABU2EFW5_9BURK</name>
<dbReference type="Proteomes" id="UP001246576">
    <property type="component" value="Unassembled WGS sequence"/>
</dbReference>
<dbReference type="PANTHER" id="PTHR33375">
    <property type="entry name" value="CHROMOSOME-PARTITIONING PROTEIN PARB-RELATED"/>
    <property type="match status" value="1"/>
</dbReference>
<comment type="caution">
    <text evidence="3">The sequence shown here is derived from an EMBL/GenBank/DDBJ whole genome shotgun (WGS) entry which is preliminary data.</text>
</comment>
<dbReference type="InterPro" id="IPR036086">
    <property type="entry name" value="ParB/Sulfiredoxin_sf"/>
</dbReference>
<dbReference type="PANTHER" id="PTHR33375:SF1">
    <property type="entry name" value="CHROMOSOME-PARTITIONING PROTEIN PARB-RELATED"/>
    <property type="match status" value="1"/>
</dbReference>
<accession>A0ABU2EFW5</accession>
<reference evidence="3" key="1">
    <citation type="submission" date="2023-09" db="EMBL/GenBank/DDBJ databases">
        <title>Description of first Herbaspirillum huttiense subsp. nephrolepsisexaltata and Herbaspirillum huttiense subsp. lycopersicon.</title>
        <authorList>
            <person name="Poudel M."/>
            <person name="Sharma A."/>
            <person name="Goss E."/>
            <person name="Tapia J.H."/>
            <person name="Harmon C.M."/>
            <person name="Jones J.B."/>
        </authorList>
    </citation>
    <scope>NUCLEOTIDE SEQUENCE</scope>
    <source>
        <strain evidence="3">SE1</strain>
    </source>
</reference>
<dbReference type="RefSeq" id="WP_310839459.1">
    <property type="nucleotide sequence ID" value="NZ_JAVLSJ010000001.1"/>
</dbReference>
<gene>
    <name evidence="3" type="ORF">RI048_02305</name>
</gene>
<dbReference type="InterPro" id="IPR050336">
    <property type="entry name" value="Chromosome_partition/occlusion"/>
</dbReference>
<evidence type="ECO:0000313" key="3">
    <source>
        <dbReference type="EMBL" id="MDR9847037.1"/>
    </source>
</evidence>
<proteinExistence type="predicted"/>